<dbReference type="AlphaFoldDB" id="A0A183HHM3"/>
<organism evidence="4">
    <name type="scientific">Onchocerca flexuosa</name>
    <dbReference type="NCBI Taxonomy" id="387005"/>
    <lineage>
        <taxon>Eukaryota</taxon>
        <taxon>Metazoa</taxon>
        <taxon>Ecdysozoa</taxon>
        <taxon>Nematoda</taxon>
        <taxon>Chromadorea</taxon>
        <taxon>Rhabditida</taxon>
        <taxon>Spirurina</taxon>
        <taxon>Spiruromorpha</taxon>
        <taxon>Filarioidea</taxon>
        <taxon>Onchocercidae</taxon>
        <taxon>Onchocerca</taxon>
    </lineage>
</organism>
<protein>
    <submittedName>
        <fullName evidence="4">Regulatory factor X, 7</fullName>
    </submittedName>
</protein>
<evidence type="ECO:0000313" key="2">
    <source>
        <dbReference type="EMBL" id="VDO48738.1"/>
    </source>
</evidence>
<feature type="compositionally biased region" description="Low complexity" evidence="1">
    <location>
        <begin position="38"/>
        <end position="52"/>
    </location>
</feature>
<name>A0A183HHM3_9BILA</name>
<dbReference type="WBParaSite" id="OFLC_0000698401-mRNA-1">
    <property type="protein sequence ID" value="OFLC_0000698401-mRNA-1"/>
    <property type="gene ID" value="OFLC_0000698401"/>
</dbReference>
<reference evidence="2 3" key="2">
    <citation type="submission" date="2018-11" db="EMBL/GenBank/DDBJ databases">
        <authorList>
            <consortium name="Pathogen Informatics"/>
        </authorList>
    </citation>
    <scope>NUCLEOTIDE SEQUENCE [LARGE SCALE GENOMIC DNA]</scope>
</reference>
<dbReference type="Proteomes" id="UP000267606">
    <property type="component" value="Unassembled WGS sequence"/>
</dbReference>
<gene>
    <name evidence="2" type="ORF">OFLC_LOCUS6985</name>
</gene>
<sequence>MSRFYDKLFVYADTLCFTFLSGYPPGVSHLQSQNNQHPSSSAVFPASASGAPVTPVSRGTMYPPSSLVASQQSSGSQSAQYPPQSCYQAKGQQQPKYPVQSSVYRQQQPQSVSVRTYLGNQPSSLSASPTYQC</sequence>
<accession>A0A183HHM3</accession>
<evidence type="ECO:0000256" key="1">
    <source>
        <dbReference type="SAM" id="MobiDB-lite"/>
    </source>
</evidence>
<feature type="compositionally biased region" description="Polar residues" evidence="1">
    <location>
        <begin position="86"/>
        <end position="105"/>
    </location>
</feature>
<reference evidence="4" key="1">
    <citation type="submission" date="2016-06" db="UniProtKB">
        <authorList>
            <consortium name="WormBaseParasite"/>
        </authorList>
    </citation>
    <scope>IDENTIFICATION</scope>
</reference>
<evidence type="ECO:0000313" key="4">
    <source>
        <dbReference type="WBParaSite" id="OFLC_0000698401-mRNA-1"/>
    </source>
</evidence>
<feature type="compositionally biased region" description="Low complexity" evidence="1">
    <location>
        <begin position="63"/>
        <end position="85"/>
    </location>
</feature>
<dbReference type="EMBL" id="UZAJ01006992">
    <property type="protein sequence ID" value="VDO48738.1"/>
    <property type="molecule type" value="Genomic_DNA"/>
</dbReference>
<feature type="region of interest" description="Disordered" evidence="1">
    <location>
        <begin position="28"/>
        <end position="105"/>
    </location>
</feature>
<proteinExistence type="predicted"/>
<keyword evidence="3" id="KW-1185">Reference proteome</keyword>
<evidence type="ECO:0000313" key="3">
    <source>
        <dbReference type="Proteomes" id="UP000267606"/>
    </source>
</evidence>